<gene>
    <name evidence="3" type="ORF">BSZ39_10240</name>
</gene>
<dbReference type="Proteomes" id="UP000185628">
    <property type="component" value="Unassembled WGS sequence"/>
</dbReference>
<feature type="transmembrane region" description="Helical" evidence="1">
    <location>
        <begin position="40"/>
        <end position="60"/>
    </location>
</feature>
<organism evidence="3 4">
    <name type="scientific">Bowdeniella nasicola</name>
    <dbReference type="NCBI Taxonomy" id="208480"/>
    <lineage>
        <taxon>Bacteria</taxon>
        <taxon>Bacillati</taxon>
        <taxon>Actinomycetota</taxon>
        <taxon>Actinomycetes</taxon>
        <taxon>Actinomycetales</taxon>
        <taxon>Actinomycetaceae</taxon>
        <taxon>Bowdeniella</taxon>
    </lineage>
</organism>
<dbReference type="Pfam" id="PF03372">
    <property type="entry name" value="Exo_endo_phos"/>
    <property type="match status" value="1"/>
</dbReference>
<feature type="transmembrane region" description="Helical" evidence="1">
    <location>
        <begin position="72"/>
        <end position="92"/>
    </location>
</feature>
<evidence type="ECO:0000313" key="4">
    <source>
        <dbReference type="Proteomes" id="UP000185628"/>
    </source>
</evidence>
<reference evidence="4" key="1">
    <citation type="submission" date="2016-12" db="EMBL/GenBank/DDBJ databases">
        <authorList>
            <person name="Meng X."/>
        </authorList>
    </citation>
    <scope>NUCLEOTIDE SEQUENCE [LARGE SCALE GENOMIC DNA]</scope>
    <source>
        <strain evidence="4">DSM 19116</strain>
    </source>
</reference>
<dbReference type="OrthoDB" id="2340043at2"/>
<name>A0A1Q5Q0G7_9ACTO</name>
<evidence type="ECO:0000313" key="3">
    <source>
        <dbReference type="EMBL" id="OKL53287.1"/>
    </source>
</evidence>
<dbReference type="RefSeq" id="WP_073717237.1">
    <property type="nucleotide sequence ID" value="NZ_MQVR01000071.1"/>
</dbReference>
<dbReference type="AlphaFoldDB" id="A0A1Q5Q0G7"/>
<evidence type="ECO:0000256" key="1">
    <source>
        <dbReference type="SAM" id="Phobius"/>
    </source>
</evidence>
<dbReference type="EMBL" id="MQVR01000071">
    <property type="protein sequence ID" value="OKL53287.1"/>
    <property type="molecule type" value="Genomic_DNA"/>
</dbReference>
<comment type="caution">
    <text evidence="3">The sequence shown here is derived from an EMBL/GenBank/DDBJ whole genome shotgun (WGS) entry which is preliminary data.</text>
</comment>
<keyword evidence="1" id="KW-1133">Transmembrane helix</keyword>
<accession>A0A1Q5Q0G7</accession>
<dbReference type="Gene3D" id="3.60.10.10">
    <property type="entry name" value="Endonuclease/exonuclease/phosphatase"/>
    <property type="match status" value="1"/>
</dbReference>
<sequence length="330" mass="35359">MASVGRAVAMLMTLVVLLLAVAPSLPITRALSSIIPFAQMIAFPAPLGCLLVVVGVGVVWKSLSRRRAPLDVVSGVMCFLAGLVFVVFPDGFTTPRIVEVHPASASTLTIIAFNTQSTLSEEDLRSIHARYEPDVMVLPETSEFELSELSEKLGMSGEVIGTENDGLPDDYSGNIAPTTIWVNSRLGPVHRALGPISSFGTVAVEFEDQRLPRIIGVHVAPPLPGLMGKWKADLERTVDYVKAYEGSLIVAGDFNATLRHGALTSLRHPQETANQCETRGNGSWPTSIPSFLRARIDHILISGNLAAVKCSEMDLGSSDHAVIVSTIQLP</sequence>
<dbReference type="InterPro" id="IPR005135">
    <property type="entry name" value="Endo/exonuclease/phosphatase"/>
</dbReference>
<evidence type="ECO:0000259" key="2">
    <source>
        <dbReference type="Pfam" id="PF03372"/>
    </source>
</evidence>
<dbReference type="SUPFAM" id="SSF56219">
    <property type="entry name" value="DNase I-like"/>
    <property type="match status" value="1"/>
</dbReference>
<feature type="domain" description="Endonuclease/exonuclease/phosphatase" evidence="2">
    <location>
        <begin position="113"/>
        <end position="320"/>
    </location>
</feature>
<protein>
    <recommendedName>
        <fullName evidence="2">Endonuclease/exonuclease/phosphatase domain-containing protein</fullName>
    </recommendedName>
</protein>
<keyword evidence="1" id="KW-0472">Membrane</keyword>
<dbReference type="InterPro" id="IPR036691">
    <property type="entry name" value="Endo/exonu/phosph_ase_sf"/>
</dbReference>
<keyword evidence="4" id="KW-1185">Reference proteome</keyword>
<keyword evidence="1" id="KW-0812">Transmembrane</keyword>
<dbReference type="GO" id="GO:0003824">
    <property type="term" value="F:catalytic activity"/>
    <property type="evidence" value="ECO:0007669"/>
    <property type="project" value="InterPro"/>
</dbReference>
<proteinExistence type="predicted"/>